<keyword evidence="4 7" id="KW-0479">Metal-binding</keyword>
<keyword evidence="7" id="KW-0800">Toxin</keyword>
<keyword evidence="2 7" id="KW-1277">Toxin-antitoxin system</keyword>
<keyword evidence="10" id="KW-1185">Reference proteome</keyword>
<dbReference type="EMBL" id="CP097320">
    <property type="protein sequence ID" value="UQX10359.1"/>
    <property type="molecule type" value="Genomic_DNA"/>
</dbReference>
<organism evidence="9 10">
    <name type="scientific">Candidatus Mycobacterium methanotrophicum</name>
    <dbReference type="NCBI Taxonomy" id="2943498"/>
    <lineage>
        <taxon>Bacteria</taxon>
        <taxon>Bacillati</taxon>
        <taxon>Actinomycetota</taxon>
        <taxon>Actinomycetes</taxon>
        <taxon>Mycobacteriales</taxon>
        <taxon>Mycobacteriaceae</taxon>
        <taxon>Mycobacterium</taxon>
    </lineage>
</organism>
<evidence type="ECO:0000259" key="8">
    <source>
        <dbReference type="Pfam" id="PF01850"/>
    </source>
</evidence>
<keyword evidence="3 7" id="KW-0540">Nuclease</keyword>
<evidence type="ECO:0000256" key="2">
    <source>
        <dbReference type="ARBA" id="ARBA00022649"/>
    </source>
</evidence>
<evidence type="ECO:0000256" key="7">
    <source>
        <dbReference type="HAMAP-Rule" id="MF_00265"/>
    </source>
</evidence>
<dbReference type="InterPro" id="IPR002716">
    <property type="entry name" value="PIN_dom"/>
</dbReference>
<evidence type="ECO:0000256" key="4">
    <source>
        <dbReference type="ARBA" id="ARBA00022723"/>
    </source>
</evidence>
<proteinExistence type="inferred from homology"/>
<feature type="binding site" evidence="7">
    <location>
        <position position="5"/>
    </location>
    <ligand>
        <name>Mg(2+)</name>
        <dbReference type="ChEBI" id="CHEBI:18420"/>
    </ligand>
</feature>
<dbReference type="RefSeq" id="WP_219069929.1">
    <property type="nucleotide sequence ID" value="NZ_CAJUXY010000069.1"/>
</dbReference>
<comment type="function">
    <text evidence="7">Toxic component of a toxin-antitoxin (TA) system. An RNase.</text>
</comment>
<evidence type="ECO:0000256" key="6">
    <source>
        <dbReference type="ARBA" id="ARBA00022842"/>
    </source>
</evidence>
<accession>A0ABY4QKM2</accession>
<reference evidence="9" key="1">
    <citation type="submission" date="2022-05" db="EMBL/GenBank/DDBJ databases">
        <title>A methanotrophic Mycobacterium dominates a cave microbial ecosystem.</title>
        <authorList>
            <person name="Van Spanning R.J.M."/>
            <person name="Guan Q."/>
            <person name="Melkonian C."/>
            <person name="Gallant J."/>
            <person name="Polerecky L."/>
            <person name="Flot J.-F."/>
            <person name="Brandt B.W."/>
            <person name="Braster M."/>
            <person name="Iturbe Espinoza P."/>
            <person name="Aerts J."/>
            <person name="Meima-Franke M."/>
            <person name="Piersma S.R."/>
            <person name="Bunduc C."/>
            <person name="Ummels R."/>
            <person name="Pain A."/>
            <person name="Fleming E.J."/>
            <person name="van der Wel N."/>
            <person name="Gherman V.D."/>
            <person name="Sarbu S.M."/>
            <person name="Bodelier P.L.E."/>
            <person name="Bitter W."/>
        </authorList>
    </citation>
    <scope>NUCLEOTIDE SEQUENCE</scope>
    <source>
        <strain evidence="9">Sulfur Cave</strain>
    </source>
</reference>
<dbReference type="InterPro" id="IPR022907">
    <property type="entry name" value="VapC_family"/>
</dbReference>
<gene>
    <name evidence="7" type="primary">vapC</name>
    <name evidence="9" type="ORF">M5I08_19875</name>
</gene>
<evidence type="ECO:0000256" key="3">
    <source>
        <dbReference type="ARBA" id="ARBA00022722"/>
    </source>
</evidence>
<dbReference type="Proteomes" id="UP001056610">
    <property type="component" value="Chromosome"/>
</dbReference>
<keyword evidence="6 7" id="KW-0460">Magnesium</keyword>
<evidence type="ECO:0000256" key="1">
    <source>
        <dbReference type="ARBA" id="ARBA00001946"/>
    </source>
</evidence>
<dbReference type="HAMAP" id="MF_00265">
    <property type="entry name" value="VapC_Nob1"/>
    <property type="match status" value="1"/>
</dbReference>
<dbReference type="EC" id="3.1.-.-" evidence="7"/>
<comment type="similarity">
    <text evidence="7">Belongs to the PINc/VapC protein family.</text>
</comment>
<keyword evidence="5 7" id="KW-0378">Hydrolase</keyword>
<evidence type="ECO:0000313" key="9">
    <source>
        <dbReference type="EMBL" id="UQX10359.1"/>
    </source>
</evidence>
<dbReference type="Pfam" id="PF01850">
    <property type="entry name" value="PIN"/>
    <property type="match status" value="1"/>
</dbReference>
<protein>
    <recommendedName>
        <fullName evidence="7">Ribonuclease VapC</fullName>
        <shortName evidence="7">RNase VapC</shortName>
        <ecNumber evidence="7">3.1.-.-</ecNumber>
    </recommendedName>
    <alternativeName>
        <fullName evidence="7">Toxin VapC</fullName>
    </alternativeName>
</protein>
<feature type="domain" description="PIN" evidence="8">
    <location>
        <begin position="2"/>
        <end position="110"/>
    </location>
</feature>
<evidence type="ECO:0000313" key="10">
    <source>
        <dbReference type="Proteomes" id="UP001056610"/>
    </source>
</evidence>
<name>A0ABY4QKM2_9MYCO</name>
<sequence length="126" mass="13676">MILVDTSVWIDHLHKTDPQLVALLGADEVGSHAHVIEELGLGSIRRRAVVLELLGNLHQFPVLSHAEVMALVDSRRLFGRGLSAVDAHLLGSVSVTGGARLWTRDKRLISACRHIGASYVDDDGAR</sequence>
<evidence type="ECO:0000256" key="5">
    <source>
        <dbReference type="ARBA" id="ARBA00022801"/>
    </source>
</evidence>
<feature type="binding site" evidence="7">
    <location>
        <position position="86"/>
    </location>
    <ligand>
        <name>Mg(2+)</name>
        <dbReference type="ChEBI" id="CHEBI:18420"/>
    </ligand>
</feature>
<comment type="cofactor">
    <cofactor evidence="1 7">
        <name>Mg(2+)</name>
        <dbReference type="ChEBI" id="CHEBI:18420"/>
    </cofactor>
</comment>